<dbReference type="Pfam" id="PF12833">
    <property type="entry name" value="HTH_18"/>
    <property type="match status" value="1"/>
</dbReference>
<name>A0ABX1ZXL4_9BACL</name>
<accession>A0ABX1ZXL4</accession>
<dbReference type="Gene3D" id="1.10.10.60">
    <property type="entry name" value="Homeodomain-like"/>
    <property type="match status" value="1"/>
</dbReference>
<dbReference type="Gene3D" id="2.60.120.280">
    <property type="entry name" value="Regulatory protein AraC"/>
    <property type="match status" value="1"/>
</dbReference>
<proteinExistence type="predicted"/>
<dbReference type="PROSITE" id="PS01124">
    <property type="entry name" value="HTH_ARAC_FAMILY_2"/>
    <property type="match status" value="1"/>
</dbReference>
<dbReference type="EMBL" id="WHNZ01000086">
    <property type="protein sequence ID" value="NOV04754.1"/>
    <property type="molecule type" value="Genomic_DNA"/>
</dbReference>
<organism evidence="5 6">
    <name type="scientific">Paenibacillus planticolens</name>
    <dbReference type="NCBI Taxonomy" id="2654976"/>
    <lineage>
        <taxon>Bacteria</taxon>
        <taxon>Bacillati</taxon>
        <taxon>Bacillota</taxon>
        <taxon>Bacilli</taxon>
        <taxon>Bacillales</taxon>
        <taxon>Paenibacillaceae</taxon>
        <taxon>Paenibacillus</taxon>
    </lineage>
</organism>
<dbReference type="InterPro" id="IPR018062">
    <property type="entry name" value="HTH_AraC-typ_CS"/>
</dbReference>
<keyword evidence="3" id="KW-0804">Transcription</keyword>
<dbReference type="PANTHER" id="PTHR43280:SF2">
    <property type="entry name" value="HTH-TYPE TRANSCRIPTIONAL REGULATOR EXSA"/>
    <property type="match status" value="1"/>
</dbReference>
<gene>
    <name evidence="5" type="ORF">GC097_32820</name>
</gene>
<dbReference type="SMART" id="SM00342">
    <property type="entry name" value="HTH_ARAC"/>
    <property type="match status" value="1"/>
</dbReference>
<dbReference type="PROSITE" id="PS00041">
    <property type="entry name" value="HTH_ARAC_FAMILY_1"/>
    <property type="match status" value="1"/>
</dbReference>
<evidence type="ECO:0000256" key="2">
    <source>
        <dbReference type="ARBA" id="ARBA00023125"/>
    </source>
</evidence>
<evidence type="ECO:0000313" key="6">
    <source>
        <dbReference type="Proteomes" id="UP000618579"/>
    </source>
</evidence>
<evidence type="ECO:0000256" key="1">
    <source>
        <dbReference type="ARBA" id="ARBA00023015"/>
    </source>
</evidence>
<feature type="domain" description="HTH araC/xylS-type" evidence="4">
    <location>
        <begin position="199"/>
        <end position="297"/>
    </location>
</feature>
<evidence type="ECO:0000256" key="3">
    <source>
        <dbReference type="ARBA" id="ARBA00023163"/>
    </source>
</evidence>
<dbReference type="SUPFAM" id="SSF46689">
    <property type="entry name" value="Homeodomain-like"/>
    <property type="match status" value="2"/>
</dbReference>
<dbReference type="PANTHER" id="PTHR43280">
    <property type="entry name" value="ARAC-FAMILY TRANSCRIPTIONAL REGULATOR"/>
    <property type="match status" value="1"/>
</dbReference>
<comment type="caution">
    <text evidence="5">The sequence shown here is derived from an EMBL/GenBank/DDBJ whole genome shotgun (WGS) entry which is preliminary data.</text>
</comment>
<keyword evidence="6" id="KW-1185">Reference proteome</keyword>
<sequence>MQNKCTTCGLIYHFIRVIIIGNIITNVRIIIMREEVHNFWHMRDAKFPLNVVMSGISYCDKNYRIERHGQNLFSFEYIIDGSGVLEINSQTVYPQKNDVYILTRDSDHVYYASEDHPWTKIWVVFYGEFAEYLFKQYLPADTYIVKDCNILSYMNEIVNISSARNKSYSEMIDEVSVMLLKIVLHLKNHLEHKVLSAAAQIKLCLDVNIENRLNMDDVCIQLGYSKNYIIKLFRETYGITPYAYFRKHKIELAKHYLLNTHLTINEISAKLNFADQHYFSSTFSDIVGISPSSYRKRNQSDRVVLALHDPIS</sequence>
<dbReference type="InterPro" id="IPR037923">
    <property type="entry name" value="HTH-like"/>
</dbReference>
<keyword evidence="2" id="KW-0238">DNA-binding</keyword>
<dbReference type="SUPFAM" id="SSF51215">
    <property type="entry name" value="Regulatory protein AraC"/>
    <property type="match status" value="1"/>
</dbReference>
<dbReference type="InterPro" id="IPR018060">
    <property type="entry name" value="HTH_AraC"/>
</dbReference>
<evidence type="ECO:0000259" key="4">
    <source>
        <dbReference type="PROSITE" id="PS01124"/>
    </source>
</evidence>
<dbReference type="Proteomes" id="UP000618579">
    <property type="component" value="Unassembled WGS sequence"/>
</dbReference>
<keyword evidence="1" id="KW-0805">Transcription regulation</keyword>
<dbReference type="InterPro" id="IPR003313">
    <property type="entry name" value="AraC-bd"/>
</dbReference>
<reference evidence="5 6" key="1">
    <citation type="submission" date="2019-10" db="EMBL/GenBank/DDBJ databases">
        <title>Description of Paenibacillus pedi sp. nov.</title>
        <authorList>
            <person name="Carlier A."/>
            <person name="Qi S."/>
        </authorList>
    </citation>
    <scope>NUCLEOTIDE SEQUENCE [LARGE SCALE GENOMIC DNA]</scope>
    <source>
        <strain evidence="5 6">LMG 31457</strain>
    </source>
</reference>
<protein>
    <submittedName>
        <fullName evidence="5">Helix-turn-helix domain-containing protein</fullName>
    </submittedName>
</protein>
<dbReference type="Pfam" id="PF02311">
    <property type="entry name" value="AraC_binding"/>
    <property type="match status" value="1"/>
</dbReference>
<dbReference type="InterPro" id="IPR009057">
    <property type="entry name" value="Homeodomain-like_sf"/>
</dbReference>
<evidence type="ECO:0000313" key="5">
    <source>
        <dbReference type="EMBL" id="NOV04754.1"/>
    </source>
</evidence>